<keyword evidence="3" id="KW-0472">Membrane</keyword>
<comment type="caution">
    <text evidence="4">The sequence shown here is derived from an EMBL/GenBank/DDBJ whole genome shotgun (WGS) entry which is preliminary data.</text>
</comment>
<feature type="compositionally biased region" description="Low complexity" evidence="2">
    <location>
        <begin position="526"/>
        <end position="539"/>
    </location>
</feature>
<feature type="compositionally biased region" description="Acidic residues" evidence="2">
    <location>
        <begin position="227"/>
        <end position="241"/>
    </location>
</feature>
<reference evidence="4 5" key="1">
    <citation type="submission" date="2018-11" db="EMBL/GenBank/DDBJ databases">
        <title>Genome sequence of Saitozyma podzolica DSM 27192.</title>
        <authorList>
            <person name="Aliyu H."/>
            <person name="Gorte O."/>
            <person name="Ochsenreither K."/>
        </authorList>
    </citation>
    <scope>NUCLEOTIDE SEQUENCE [LARGE SCALE GENOMIC DNA]</scope>
    <source>
        <strain evidence="4 5">DSM 27192</strain>
    </source>
</reference>
<feature type="region of interest" description="Disordered" evidence="2">
    <location>
        <begin position="1208"/>
        <end position="1234"/>
    </location>
</feature>
<sequence length="1379" mass="146304">MASSLVQEGSPLDDYLRDQDTSEFPDGDGGRPSERDRTGDGLGDRILGVESPGEPRIDEAWIGPHTVSSVETIGGDGLQPGSGNPRRSGAWAGKQGDTSAQDVGGVGSQQATRDPQEDERWTGPRTIPSGPSRPAQSQRFTSTSTSAPSSPTKFAGFEDRQTGSSGDQLSLDAAEVPAALAFAERFKYLVCSSGLLEKDWMPGLGGRQGLGMGEGGQTPRDAVEDGQTPEEVEIRDEDPEDGIPGPSRGESTTLGAIDVAVVGELLRKRWDIALAGAVLVVAVAIVLGVLVTAAGVLSAAVLALLWRSRVSGPFSTAEMSESPASDHRGGAEAGTISPAASPPGPGDLTLSAVSALLSTSRQYDSILSSSLSLLCSQPDALSSHRDLRLAIHRLCNNSTDHLAAATSSLLELVDRNGLGVLGEMYDIPMGGGSSRSQIPLGLGGSSALFNATDESSASDEVTPASTRLLGGVPSPKRPPRRSNRSRLSLLSPTPKHASLPFTPPRQLPTAPDAATSRPRTRHTAHLSLTPSLSPSRPYSQSDTDTEDRFTALPLRTPRLSKRASWDQQAWEAARNEGLRGDWKSQTGAGAGTRRSIAKRPVHDRRITEAEEDEQEMDASSEGSRATSPMIGAGANASPSGSASDSPSVGGIPIPVQSRAPFTPRRASPLAPRPLTPRFGDALLSMYPAPPRLSSASTALTSSSVPTSAHGLLPSPIALEIGIPRSLSAVPTGLLGKAPAPVPPASANPKRRSLQSLPYYPSDDEGLDHPLSRSLSGPTSDLQALRTRDATGSKRSSIHSIHSIQPHPLASNNLLQSPIGIARTFPPDSHRNFSPVRSPVVPVLSPIPRTRITSLNPLTLPALQASCLGVHLKRRKVACCLLGLRFDLAGTGRGTLREAYWDDVRGTLEELRERLEAEREMLAEALVEAERSERAREMLAGDQPSRIGEVSGADMGGSRPVWVNIIENGKQGYVGPGELDFAPRTTDEQRLLDLLGNMQSALTRAWNDTEAVRESLTDRHLGAGGDIKALDAPLQWARLRGGLGHMIREWDRGRDVVSRLSAESANASASASDAIHEPADQSHTAAAEAKDGAAVRDEGVPEFLRAWEEDGADGETAGSTSLDTANTSGFSEPAELDPDERENRGLLEQMSDGRTDFLPPPGVDEVYEADSTFGQEGYRVVMRGLSRDERIRLTKEARAKGVSVERLLEEEGRGEGGGGADGGVVNEQEREREVRMRGGEVVHELKGMIGMIRRRKGHGMDVDERSAEEMADGRDDVNMEEEAKTAELSQRSRGVQWARTSEAGREVVDFDRSSTAGLVSLPPLSSHLDGQDEGVSKSVFGGGTGLSQVDELRRALALALPERKGGEGEEGDESANLEVE</sequence>
<feature type="compositionally biased region" description="Gly residues" evidence="2">
    <location>
        <begin position="206"/>
        <end position="216"/>
    </location>
</feature>
<accession>A0A427YKK7</accession>
<feature type="region of interest" description="Disordered" evidence="2">
    <location>
        <begin position="1359"/>
        <end position="1379"/>
    </location>
</feature>
<feature type="region of interest" description="Disordered" evidence="2">
    <location>
        <begin position="206"/>
        <end position="251"/>
    </location>
</feature>
<evidence type="ECO:0000313" key="4">
    <source>
        <dbReference type="EMBL" id="RSH91625.1"/>
    </source>
</evidence>
<feature type="compositionally biased region" description="Basic and acidic residues" evidence="2">
    <location>
        <begin position="28"/>
        <end position="43"/>
    </location>
</feature>
<feature type="compositionally biased region" description="Basic and acidic residues" evidence="2">
    <location>
        <begin position="573"/>
        <end position="582"/>
    </location>
</feature>
<gene>
    <name evidence="4" type="ORF">EHS25_008994</name>
</gene>
<evidence type="ECO:0000256" key="1">
    <source>
        <dbReference type="SAM" id="Coils"/>
    </source>
</evidence>
<dbReference type="Proteomes" id="UP000279259">
    <property type="component" value="Unassembled WGS sequence"/>
</dbReference>
<feature type="compositionally biased region" description="Polar residues" evidence="2">
    <location>
        <begin position="453"/>
        <end position="465"/>
    </location>
</feature>
<feature type="compositionally biased region" description="Polar residues" evidence="2">
    <location>
        <begin position="1116"/>
        <end position="1129"/>
    </location>
</feature>
<evidence type="ECO:0000256" key="2">
    <source>
        <dbReference type="SAM" id="MobiDB-lite"/>
    </source>
</evidence>
<feature type="coiled-coil region" evidence="1">
    <location>
        <begin position="904"/>
        <end position="934"/>
    </location>
</feature>
<dbReference type="EMBL" id="RSCD01000007">
    <property type="protein sequence ID" value="RSH91625.1"/>
    <property type="molecule type" value="Genomic_DNA"/>
</dbReference>
<evidence type="ECO:0000313" key="5">
    <source>
        <dbReference type="Proteomes" id="UP000279259"/>
    </source>
</evidence>
<name>A0A427YKK7_9TREE</name>
<keyword evidence="3" id="KW-1133">Transmembrane helix</keyword>
<feature type="region of interest" description="Disordered" evidence="2">
    <location>
        <begin position="1321"/>
        <end position="1343"/>
    </location>
</feature>
<feature type="region of interest" description="Disordered" evidence="2">
    <location>
        <begin position="1067"/>
        <end position="1094"/>
    </location>
</feature>
<feature type="region of interest" description="Disordered" evidence="2">
    <location>
        <begin position="739"/>
        <end position="794"/>
    </location>
</feature>
<feature type="region of interest" description="Disordered" evidence="2">
    <location>
        <begin position="1"/>
        <end position="169"/>
    </location>
</feature>
<feature type="compositionally biased region" description="Acidic residues" evidence="2">
    <location>
        <begin position="609"/>
        <end position="618"/>
    </location>
</feature>
<feature type="compositionally biased region" description="Low complexity" evidence="2">
    <location>
        <begin position="141"/>
        <end position="152"/>
    </location>
</feature>
<feature type="compositionally biased region" description="Low complexity" evidence="2">
    <location>
        <begin position="631"/>
        <end position="650"/>
    </location>
</feature>
<keyword evidence="1" id="KW-0175">Coiled coil</keyword>
<feature type="region of interest" description="Disordered" evidence="2">
    <location>
        <begin position="1108"/>
        <end position="1139"/>
    </location>
</feature>
<proteinExistence type="predicted"/>
<keyword evidence="3" id="KW-0812">Transmembrane</keyword>
<feature type="compositionally biased region" description="Acidic residues" evidence="2">
    <location>
        <begin position="1367"/>
        <end position="1379"/>
    </location>
</feature>
<evidence type="ECO:0000256" key="3">
    <source>
        <dbReference type="SAM" id="Phobius"/>
    </source>
</evidence>
<feature type="compositionally biased region" description="Polar residues" evidence="2">
    <location>
        <begin position="772"/>
        <end position="781"/>
    </location>
</feature>
<feature type="region of interest" description="Disordered" evidence="2">
    <location>
        <begin position="316"/>
        <end position="343"/>
    </location>
</feature>
<dbReference type="OrthoDB" id="21151at2759"/>
<feature type="region of interest" description="Disordered" evidence="2">
    <location>
        <begin position="453"/>
        <end position="674"/>
    </location>
</feature>
<feature type="transmembrane region" description="Helical" evidence="3">
    <location>
        <begin position="273"/>
        <end position="306"/>
    </location>
</feature>
<organism evidence="4 5">
    <name type="scientific">Saitozyma podzolica</name>
    <dbReference type="NCBI Taxonomy" id="1890683"/>
    <lineage>
        <taxon>Eukaryota</taxon>
        <taxon>Fungi</taxon>
        <taxon>Dikarya</taxon>
        <taxon>Basidiomycota</taxon>
        <taxon>Agaricomycotina</taxon>
        <taxon>Tremellomycetes</taxon>
        <taxon>Tremellales</taxon>
        <taxon>Trimorphomycetaceae</taxon>
        <taxon>Saitozyma</taxon>
    </lineage>
</organism>
<keyword evidence="5" id="KW-1185">Reference proteome</keyword>
<protein>
    <submittedName>
        <fullName evidence="4">Uncharacterized protein</fullName>
    </submittedName>
</protein>
<dbReference type="STRING" id="1890683.A0A427YKK7"/>